<evidence type="ECO:0000313" key="4">
    <source>
        <dbReference type="EMBL" id="MPA34975.1"/>
    </source>
</evidence>
<feature type="domain" description="RING-type" evidence="3">
    <location>
        <begin position="234"/>
        <end position="292"/>
    </location>
</feature>
<reference evidence="4" key="1">
    <citation type="submission" date="2019-08" db="EMBL/GenBank/DDBJ databases">
        <title>Reference gene set and small RNA set construction with multiple tissues from Davidia involucrata Baill.</title>
        <authorList>
            <person name="Yang H."/>
            <person name="Zhou C."/>
            <person name="Li G."/>
            <person name="Wang J."/>
            <person name="Gao P."/>
            <person name="Wang M."/>
            <person name="Wang R."/>
            <person name="Zhao Y."/>
        </authorList>
    </citation>
    <scope>NUCLEOTIDE SEQUENCE</scope>
    <source>
        <tissue evidence="4">Mixed with DoveR01_LX</tissue>
    </source>
</reference>
<evidence type="ECO:0000259" key="3">
    <source>
        <dbReference type="PROSITE" id="PS50089"/>
    </source>
</evidence>
<keyword evidence="1" id="KW-0863">Zinc-finger</keyword>
<dbReference type="PROSITE" id="PS50089">
    <property type="entry name" value="ZF_RING_2"/>
    <property type="match status" value="1"/>
</dbReference>
<dbReference type="SUPFAM" id="SSF57850">
    <property type="entry name" value="RING/U-box"/>
    <property type="match status" value="1"/>
</dbReference>
<name>A0A5B6YTH8_DAVIN</name>
<feature type="region of interest" description="Disordered" evidence="2">
    <location>
        <begin position="41"/>
        <end position="70"/>
    </location>
</feature>
<feature type="region of interest" description="Disordered" evidence="2">
    <location>
        <begin position="112"/>
        <end position="149"/>
    </location>
</feature>
<dbReference type="PANTHER" id="PTHR31150">
    <property type="entry name" value="EXPRESSED PROTEIN"/>
    <property type="match status" value="1"/>
</dbReference>
<dbReference type="InterPro" id="IPR001841">
    <property type="entry name" value="Znf_RING"/>
</dbReference>
<dbReference type="GO" id="GO:0008270">
    <property type="term" value="F:zinc ion binding"/>
    <property type="evidence" value="ECO:0007669"/>
    <property type="project" value="UniProtKB-KW"/>
</dbReference>
<gene>
    <name evidence="4" type="ORF">Din_004416</name>
</gene>
<evidence type="ECO:0000256" key="1">
    <source>
        <dbReference type="PROSITE-ProRule" id="PRU00175"/>
    </source>
</evidence>
<keyword evidence="1" id="KW-0479">Metal-binding</keyword>
<keyword evidence="1" id="KW-0862">Zinc</keyword>
<proteinExistence type="predicted"/>
<dbReference type="PANTHER" id="PTHR31150:SF23">
    <property type="entry name" value="MANDELONITRILE LYASE-RELATED"/>
    <property type="match status" value="1"/>
</dbReference>
<dbReference type="EMBL" id="GHES01004416">
    <property type="protein sequence ID" value="MPA34975.1"/>
    <property type="molecule type" value="Transcribed_RNA"/>
</dbReference>
<dbReference type="InterPro" id="IPR013083">
    <property type="entry name" value="Znf_RING/FYVE/PHD"/>
</dbReference>
<sequence>MDPHEPYWQTNTSFSPPPSRWDFRFQSEGLSFGSHDGIQLYGSSTSSNSRESRSWVRGNHLPNHQYSTSDGVGPYFSSPSDISPAQQWTPPTIQEISVDDYRTPSRRVLGPLFFSPTMEGTSVAQDSGGSTSSRSDSSEYESMAKSHSSHRTFSSRRCFMSKPIHPLSFPPETPTREAANATATGFSEFDAATPQRDTHRLSSASGSIDFTDVSEQFVSDSLGRSCNPSEGFRCGLCERFLSQRSPWSPRRIVRSGDMPVAGVLSCRHVFHAECLEQTIPKTCKNDPPCPLCVRSEEENFPEQQVFSKMRKGFPRLKPFCEDGPSRPWGCVQAGDCVEGALHVPPRNTMLLLNRNRIKKNLSLKGNLGKEFPGKLRKSGSYSSQLLIGRSVDQGAVGSSKTPAGPSV</sequence>
<organism evidence="4">
    <name type="scientific">Davidia involucrata</name>
    <name type="common">Dove tree</name>
    <dbReference type="NCBI Taxonomy" id="16924"/>
    <lineage>
        <taxon>Eukaryota</taxon>
        <taxon>Viridiplantae</taxon>
        <taxon>Streptophyta</taxon>
        <taxon>Embryophyta</taxon>
        <taxon>Tracheophyta</taxon>
        <taxon>Spermatophyta</taxon>
        <taxon>Magnoliopsida</taxon>
        <taxon>eudicotyledons</taxon>
        <taxon>Gunneridae</taxon>
        <taxon>Pentapetalae</taxon>
        <taxon>asterids</taxon>
        <taxon>Cornales</taxon>
        <taxon>Nyssaceae</taxon>
        <taxon>Davidia</taxon>
    </lineage>
</organism>
<accession>A0A5B6YTH8</accession>
<dbReference type="Gene3D" id="3.30.40.10">
    <property type="entry name" value="Zinc/RING finger domain, C3HC4 (zinc finger)"/>
    <property type="match status" value="1"/>
</dbReference>
<protein>
    <recommendedName>
        <fullName evidence="3">RING-type domain-containing protein</fullName>
    </recommendedName>
</protein>
<dbReference type="AlphaFoldDB" id="A0A5B6YTH8"/>
<feature type="compositionally biased region" description="Low complexity" evidence="2">
    <location>
        <begin position="126"/>
        <end position="135"/>
    </location>
</feature>
<evidence type="ECO:0000256" key="2">
    <source>
        <dbReference type="SAM" id="MobiDB-lite"/>
    </source>
</evidence>